<feature type="compositionally biased region" description="Basic and acidic residues" evidence="1">
    <location>
        <begin position="776"/>
        <end position="790"/>
    </location>
</feature>
<feature type="non-terminal residue" evidence="3">
    <location>
        <position position="1"/>
    </location>
</feature>
<keyword evidence="4" id="KW-1185">Reference proteome</keyword>
<feature type="compositionally biased region" description="Basic residues" evidence="1">
    <location>
        <begin position="758"/>
        <end position="775"/>
    </location>
</feature>
<evidence type="ECO:0000313" key="3">
    <source>
        <dbReference type="EMBL" id="EFA13202.2"/>
    </source>
</evidence>
<feature type="compositionally biased region" description="Polar residues" evidence="1">
    <location>
        <begin position="624"/>
        <end position="639"/>
    </location>
</feature>
<feature type="region of interest" description="Disordered" evidence="1">
    <location>
        <begin position="319"/>
        <end position="403"/>
    </location>
</feature>
<feature type="compositionally biased region" description="Polar residues" evidence="1">
    <location>
        <begin position="386"/>
        <end position="395"/>
    </location>
</feature>
<feature type="compositionally biased region" description="Basic and acidic residues" evidence="1">
    <location>
        <begin position="486"/>
        <end position="497"/>
    </location>
</feature>
<feature type="compositionally biased region" description="Basic residues" evidence="1">
    <location>
        <begin position="649"/>
        <end position="659"/>
    </location>
</feature>
<feature type="region of interest" description="Disordered" evidence="1">
    <location>
        <begin position="743"/>
        <end position="793"/>
    </location>
</feature>
<name>D7EKL1_TRICA</name>
<gene>
    <name evidence="3" type="primary">AUGUSTUS-3.0.2_04254</name>
    <name evidence="3" type="ORF">TcasGA2_TC004254</name>
</gene>
<dbReference type="SUPFAM" id="SSF51182">
    <property type="entry name" value="RmlC-like cupins"/>
    <property type="match status" value="1"/>
</dbReference>
<feature type="compositionally biased region" description="Basic and acidic residues" evidence="1">
    <location>
        <begin position="436"/>
        <end position="455"/>
    </location>
</feature>
<protein>
    <recommendedName>
        <fullName evidence="2">Mif2/CENP-C cupin domain-containing protein</fullName>
    </recommendedName>
</protein>
<dbReference type="InParanoid" id="D7EKL1"/>
<dbReference type="InterPro" id="IPR014710">
    <property type="entry name" value="RmlC-like_jellyroll"/>
</dbReference>
<reference evidence="3 4" key="1">
    <citation type="journal article" date="2008" name="Nature">
        <title>The genome of the model beetle and pest Tribolium castaneum.</title>
        <authorList>
            <consortium name="Tribolium Genome Sequencing Consortium"/>
            <person name="Richards S."/>
            <person name="Gibbs R.A."/>
            <person name="Weinstock G.M."/>
            <person name="Brown S.J."/>
            <person name="Denell R."/>
            <person name="Beeman R.W."/>
            <person name="Gibbs R."/>
            <person name="Beeman R.W."/>
            <person name="Brown S.J."/>
            <person name="Bucher G."/>
            <person name="Friedrich M."/>
            <person name="Grimmelikhuijzen C.J."/>
            <person name="Klingler M."/>
            <person name="Lorenzen M."/>
            <person name="Richards S."/>
            <person name="Roth S."/>
            <person name="Schroder R."/>
            <person name="Tautz D."/>
            <person name="Zdobnov E.M."/>
            <person name="Muzny D."/>
            <person name="Gibbs R.A."/>
            <person name="Weinstock G.M."/>
            <person name="Attaway T."/>
            <person name="Bell S."/>
            <person name="Buhay C.J."/>
            <person name="Chandrabose M.N."/>
            <person name="Chavez D."/>
            <person name="Clerk-Blankenburg K.P."/>
            <person name="Cree A."/>
            <person name="Dao M."/>
            <person name="Davis C."/>
            <person name="Chacko J."/>
            <person name="Dinh H."/>
            <person name="Dugan-Rocha S."/>
            <person name="Fowler G."/>
            <person name="Garner T.T."/>
            <person name="Garnes J."/>
            <person name="Gnirke A."/>
            <person name="Hawes A."/>
            <person name="Hernandez J."/>
            <person name="Hines S."/>
            <person name="Holder M."/>
            <person name="Hume J."/>
            <person name="Jhangiani S.N."/>
            <person name="Joshi V."/>
            <person name="Khan Z.M."/>
            <person name="Jackson L."/>
            <person name="Kovar C."/>
            <person name="Kowis A."/>
            <person name="Lee S."/>
            <person name="Lewis L.R."/>
            <person name="Margolis J."/>
            <person name="Morgan M."/>
            <person name="Nazareth L.V."/>
            <person name="Nguyen N."/>
            <person name="Okwuonu G."/>
            <person name="Parker D."/>
            <person name="Richards S."/>
            <person name="Ruiz S.J."/>
            <person name="Santibanez J."/>
            <person name="Savard J."/>
            <person name="Scherer S.E."/>
            <person name="Schneider B."/>
            <person name="Sodergren E."/>
            <person name="Tautz D."/>
            <person name="Vattahil S."/>
            <person name="Villasana D."/>
            <person name="White C.S."/>
            <person name="Wright R."/>
            <person name="Park Y."/>
            <person name="Beeman R.W."/>
            <person name="Lord J."/>
            <person name="Oppert B."/>
            <person name="Lorenzen M."/>
            <person name="Brown S."/>
            <person name="Wang L."/>
            <person name="Savard J."/>
            <person name="Tautz D."/>
            <person name="Richards S."/>
            <person name="Weinstock G."/>
            <person name="Gibbs R.A."/>
            <person name="Liu Y."/>
            <person name="Worley K."/>
            <person name="Weinstock G."/>
            <person name="Elsik C.G."/>
            <person name="Reese J.T."/>
            <person name="Elhaik E."/>
            <person name="Landan G."/>
            <person name="Graur D."/>
            <person name="Arensburger P."/>
            <person name="Atkinson P."/>
            <person name="Beeman R.W."/>
            <person name="Beidler J."/>
            <person name="Brown S.J."/>
            <person name="Demuth J.P."/>
            <person name="Drury D.W."/>
            <person name="Du Y.Z."/>
            <person name="Fujiwara H."/>
            <person name="Lorenzen M."/>
            <person name="Maselli V."/>
            <person name="Osanai M."/>
            <person name="Park Y."/>
            <person name="Robertson H.M."/>
            <person name="Tu Z."/>
            <person name="Wang J.J."/>
            <person name="Wang S."/>
            <person name="Richards S."/>
            <person name="Song H."/>
            <person name="Zhang L."/>
            <person name="Sodergren E."/>
            <person name="Werner D."/>
            <person name="Stanke M."/>
            <person name="Morgenstern B."/>
            <person name="Solovyev V."/>
            <person name="Kosarev P."/>
            <person name="Brown G."/>
            <person name="Chen H.C."/>
            <person name="Ermolaeva O."/>
            <person name="Hlavina W."/>
            <person name="Kapustin Y."/>
            <person name="Kiryutin B."/>
            <person name="Kitts P."/>
            <person name="Maglott D."/>
            <person name="Pruitt K."/>
            <person name="Sapojnikov V."/>
            <person name="Souvorov A."/>
            <person name="Mackey A.J."/>
            <person name="Waterhouse R.M."/>
            <person name="Wyder S."/>
            <person name="Zdobnov E.M."/>
            <person name="Zdobnov E.M."/>
            <person name="Wyder S."/>
            <person name="Kriventseva E.V."/>
            <person name="Kadowaki T."/>
            <person name="Bork P."/>
            <person name="Aranda M."/>
            <person name="Bao R."/>
            <person name="Beermann A."/>
            <person name="Berns N."/>
            <person name="Bolognesi R."/>
            <person name="Bonneton F."/>
            <person name="Bopp D."/>
            <person name="Brown S.J."/>
            <person name="Bucher G."/>
            <person name="Butts T."/>
            <person name="Chaumot A."/>
            <person name="Denell R.E."/>
            <person name="Ferrier D.E."/>
            <person name="Friedrich M."/>
            <person name="Gordon C.M."/>
            <person name="Jindra M."/>
            <person name="Klingler M."/>
            <person name="Lan Q."/>
            <person name="Lattorff H.M."/>
            <person name="Laudet V."/>
            <person name="von Levetsow C."/>
            <person name="Liu Z."/>
            <person name="Lutz R."/>
            <person name="Lynch J.A."/>
            <person name="da Fonseca R.N."/>
            <person name="Posnien N."/>
            <person name="Reuter R."/>
            <person name="Roth S."/>
            <person name="Savard J."/>
            <person name="Schinko J.B."/>
            <person name="Schmitt C."/>
            <person name="Schoppmeier M."/>
            <person name="Schroder R."/>
            <person name="Shippy T.D."/>
            <person name="Simonnet F."/>
            <person name="Marques-Souza H."/>
            <person name="Tautz D."/>
            <person name="Tomoyasu Y."/>
            <person name="Trauner J."/>
            <person name="Van der Zee M."/>
            <person name="Vervoort M."/>
            <person name="Wittkopp N."/>
            <person name="Wimmer E.A."/>
            <person name="Yang X."/>
            <person name="Jones A.K."/>
            <person name="Sattelle D.B."/>
            <person name="Ebert P.R."/>
            <person name="Nelson D."/>
            <person name="Scott J.G."/>
            <person name="Beeman R.W."/>
            <person name="Muthukrishnan S."/>
            <person name="Kramer K.J."/>
            <person name="Arakane Y."/>
            <person name="Beeman R.W."/>
            <person name="Zhu Q."/>
            <person name="Hogenkamp D."/>
            <person name="Dixit R."/>
            <person name="Oppert B."/>
            <person name="Jiang H."/>
            <person name="Zou Z."/>
            <person name="Marshall J."/>
            <person name="Elpidina E."/>
            <person name="Vinokurov K."/>
            <person name="Oppert C."/>
            <person name="Zou Z."/>
            <person name="Evans J."/>
            <person name="Lu Z."/>
            <person name="Zhao P."/>
            <person name="Sumathipala N."/>
            <person name="Altincicek B."/>
            <person name="Vilcinskas A."/>
            <person name="Williams M."/>
            <person name="Hultmark D."/>
            <person name="Hetru C."/>
            <person name="Jiang H."/>
            <person name="Grimmelikhuijzen C.J."/>
            <person name="Hauser F."/>
            <person name="Cazzamali G."/>
            <person name="Williamson M."/>
            <person name="Park Y."/>
            <person name="Li B."/>
            <person name="Tanaka Y."/>
            <person name="Predel R."/>
            <person name="Neupert S."/>
            <person name="Schachtner J."/>
            <person name="Verleyen P."/>
            <person name="Raible F."/>
            <person name="Bork P."/>
            <person name="Friedrich M."/>
            <person name="Walden K.K."/>
            <person name="Robertson H.M."/>
            <person name="Angeli S."/>
            <person name="Foret S."/>
            <person name="Bucher G."/>
            <person name="Schuetz S."/>
            <person name="Maleszka R."/>
            <person name="Wimmer E.A."/>
            <person name="Beeman R.W."/>
            <person name="Lorenzen M."/>
            <person name="Tomoyasu Y."/>
            <person name="Miller S.C."/>
            <person name="Grossmann D."/>
            <person name="Bucher G."/>
        </authorList>
    </citation>
    <scope>NUCLEOTIDE SEQUENCE [LARGE SCALE GENOMIC DNA]</scope>
    <source>
        <strain evidence="3 4">Georgia GA2</strain>
    </source>
</reference>
<dbReference type="InterPro" id="IPR011051">
    <property type="entry name" value="RmlC_Cupin_sf"/>
</dbReference>
<evidence type="ECO:0000256" key="1">
    <source>
        <dbReference type="SAM" id="MobiDB-lite"/>
    </source>
</evidence>
<feature type="region of interest" description="Disordered" evidence="1">
    <location>
        <begin position="624"/>
        <end position="691"/>
    </location>
</feature>
<dbReference type="Pfam" id="PF11699">
    <property type="entry name" value="CENP-C_C"/>
    <property type="match status" value="1"/>
</dbReference>
<dbReference type="EMBL" id="KQ971394">
    <property type="protein sequence ID" value="EFA13202.2"/>
    <property type="molecule type" value="Genomic_DNA"/>
</dbReference>
<accession>D7EKL1</accession>
<feature type="domain" description="Mif2/CENP-C cupin" evidence="2">
    <location>
        <begin position="938"/>
        <end position="1004"/>
    </location>
</feature>
<reference evidence="3 4" key="2">
    <citation type="journal article" date="2010" name="Nucleic Acids Res.">
        <title>BeetleBase in 2010: revisions to provide comprehensive genomic information for Tribolium castaneum.</title>
        <authorList>
            <person name="Kim H.S."/>
            <person name="Murphy T."/>
            <person name="Xia J."/>
            <person name="Caragea D."/>
            <person name="Park Y."/>
            <person name="Beeman R.W."/>
            <person name="Lorenzen M.D."/>
            <person name="Butcher S."/>
            <person name="Manak J.R."/>
            <person name="Brown S.J."/>
        </authorList>
    </citation>
    <scope>NUCLEOTIDE SEQUENCE [LARGE SCALE GENOMIC DNA]</scope>
    <source>
        <strain evidence="3 4">Georgia GA2</strain>
    </source>
</reference>
<proteinExistence type="predicted"/>
<dbReference type="AlphaFoldDB" id="D7EKL1"/>
<feature type="compositionally biased region" description="Polar residues" evidence="1">
    <location>
        <begin position="336"/>
        <end position="349"/>
    </location>
</feature>
<feature type="compositionally biased region" description="Low complexity" evidence="1">
    <location>
        <begin position="660"/>
        <end position="679"/>
    </location>
</feature>
<evidence type="ECO:0000259" key="2">
    <source>
        <dbReference type="Pfam" id="PF11699"/>
    </source>
</evidence>
<feature type="compositionally biased region" description="Basic residues" evidence="1">
    <location>
        <begin position="505"/>
        <end position="519"/>
    </location>
</feature>
<dbReference type="Proteomes" id="UP000007266">
    <property type="component" value="Unassembled WGS sequence"/>
</dbReference>
<feature type="region of interest" description="Disordered" evidence="1">
    <location>
        <begin position="422"/>
        <end position="519"/>
    </location>
</feature>
<dbReference type="InterPro" id="IPR025974">
    <property type="entry name" value="Mif2/CENP-C_cupin"/>
</dbReference>
<organism evidence="3 4">
    <name type="scientific">Tribolium castaneum</name>
    <name type="common">Red flour beetle</name>
    <dbReference type="NCBI Taxonomy" id="7070"/>
    <lineage>
        <taxon>Eukaryota</taxon>
        <taxon>Metazoa</taxon>
        <taxon>Ecdysozoa</taxon>
        <taxon>Arthropoda</taxon>
        <taxon>Hexapoda</taxon>
        <taxon>Insecta</taxon>
        <taxon>Pterygota</taxon>
        <taxon>Neoptera</taxon>
        <taxon>Endopterygota</taxon>
        <taxon>Coleoptera</taxon>
        <taxon>Polyphaga</taxon>
        <taxon>Cucujiformia</taxon>
        <taxon>Tenebrionidae</taxon>
        <taxon>Tenebrionidae incertae sedis</taxon>
        <taxon>Tribolium</taxon>
    </lineage>
</organism>
<dbReference type="HOGENOM" id="CLU_339906_0_0_1"/>
<evidence type="ECO:0000313" key="4">
    <source>
        <dbReference type="Proteomes" id="UP000007266"/>
    </source>
</evidence>
<dbReference type="OMA" id="EINCAPR"/>
<feature type="compositionally biased region" description="Basic and acidic residues" evidence="1">
    <location>
        <begin position="358"/>
        <end position="373"/>
    </location>
</feature>
<sequence length="1017" mass="114870">LNGRLTLKKLCGVADKVVERQCNSFWRSGEQARSRLRSLNPDKSSNCDLFGEINCAPRDQDLARSQPKSSVVSSTPMPFSRHKNFLPNASNSVSPITVVKPGNVTKPAKASTSANSRTKLFKAEISTPITDTSIRSQRLENIVLSLHRSLRAEPVVNNQRLDKNASTMSRKNANIFETTDKMMQTSNNNSLTGAKKLARSRRSNCDLSFSRNEELHFEKMVAEKRLADLIDKLEDNFLKRPPVESRMEENFSRIGTGVPWRVTIVPHENVALNANTLLAFGSSDEESFDDTFLPKMRPKPKVLVNKKKLKRGSGRFLKNATKNAKQSKLKLDERSMTSSVASEVPQTADQGRMKSRAKGKEKERVETLIKEPEENPGVKNKKRQSRSGTKSQTKHNVLDANHFQEVTSNSELFTERFLNEENKKVESTRKRQKKRDRTESPLKKLRKSDINDSKSGKQNMTQDDGEMVSYGTNTDNWRNDLFGESSMKEMEHLEKGNKSGQSLKKEKKKQNASPSKKQKAIVKCFANKNKEHSVTDDSGFDESQRVSVKAVVHARATQKNSKKPAGTQKQQLRNVDNIHILEDVMTNSDEETSRKVEIFFESNNQDTNFGAPNLDNLQQLRTITKKPSLNNSVNKSAGKSTARKTQNKEKKKQTKHSTTKSKAQSTTGITETTTDETTGCMQRRSGRQRKQTKIYSAGYILCTERDRYYKVATAVRDISQVTPECSFRLSGLQKRRTRITQMPPIMEPEVEMEGNTQKSKRKTKKPAKKQSSKKLKKDETPKRQETRTVSESETNLTRSDYIVGENVITSDYVSAENVAQNTQTPFVRLEEVTSRNIGSEELHNTVFSSPPFQAQESIKKNSVISGRISKRSSTKTSAKKTRDSLKKVVETQRDSSGNFMICPATNELIRYSFKNLVYKPSANLPGVMYAVTEDLKLGWLKISGGMSKPLFKTKNHTMSFVVVEGKAEVGIQDKCDLYKKHDIFIVPQGAEYYINNKNKTNPLLLVFFKVAYADKPT</sequence>
<dbReference type="Gene3D" id="2.60.120.10">
    <property type="entry name" value="Jelly Rolls"/>
    <property type="match status" value="1"/>
</dbReference>